<dbReference type="GO" id="GO:0003677">
    <property type="term" value="F:DNA binding"/>
    <property type="evidence" value="ECO:0007669"/>
    <property type="project" value="InterPro"/>
</dbReference>
<dbReference type="AlphaFoldDB" id="A0A2S3WHI4"/>
<dbReference type="PROSITE" id="PS50943">
    <property type="entry name" value="HTH_CROC1"/>
    <property type="match status" value="1"/>
</dbReference>
<proteinExistence type="predicted"/>
<dbReference type="Pfam" id="PF01381">
    <property type="entry name" value="HTH_3"/>
    <property type="match status" value="1"/>
</dbReference>
<dbReference type="SMART" id="SM00530">
    <property type="entry name" value="HTH_XRE"/>
    <property type="match status" value="1"/>
</dbReference>
<dbReference type="EMBL" id="MIND01000018">
    <property type="protein sequence ID" value="POF90339.1"/>
    <property type="molecule type" value="Genomic_DNA"/>
</dbReference>
<evidence type="ECO:0000259" key="1">
    <source>
        <dbReference type="PROSITE" id="PS50943"/>
    </source>
</evidence>
<feature type="domain" description="HTH cro/C1-type" evidence="1">
    <location>
        <begin position="60"/>
        <end position="113"/>
    </location>
</feature>
<protein>
    <submittedName>
        <fullName evidence="2">Transcriptional regulator</fullName>
    </submittedName>
</protein>
<reference evidence="2 3" key="2">
    <citation type="submission" date="2018-03" db="EMBL/GenBank/DDBJ databases">
        <title>Draft genome of Pseudomonas putida strain KT-27.</title>
        <authorList>
            <person name="Yoshizawa S."/>
            <person name="Khan N.H."/>
            <person name="Nishimura M."/>
            <person name="Chiura H.X."/>
            <person name="Ogura Y."/>
            <person name="Hayashi T."/>
            <person name="Kogure K."/>
        </authorList>
    </citation>
    <scope>NUCLEOTIDE SEQUENCE [LARGE SCALE GENOMIC DNA]</scope>
    <source>
        <strain evidence="2 3">KT-27</strain>
    </source>
</reference>
<dbReference type="Gene3D" id="1.10.260.40">
    <property type="entry name" value="lambda repressor-like DNA-binding domains"/>
    <property type="match status" value="1"/>
</dbReference>
<dbReference type="RefSeq" id="WP_103438248.1">
    <property type="nucleotide sequence ID" value="NZ_MIND01000018.1"/>
</dbReference>
<organism evidence="2 3">
    <name type="scientific">Pseudomonas putida</name>
    <name type="common">Arthrobacter siderocapsulatus</name>
    <dbReference type="NCBI Taxonomy" id="303"/>
    <lineage>
        <taxon>Bacteria</taxon>
        <taxon>Pseudomonadati</taxon>
        <taxon>Pseudomonadota</taxon>
        <taxon>Gammaproteobacteria</taxon>
        <taxon>Pseudomonadales</taxon>
        <taxon>Pseudomonadaceae</taxon>
        <taxon>Pseudomonas</taxon>
    </lineage>
</organism>
<dbReference type="CDD" id="cd00093">
    <property type="entry name" value="HTH_XRE"/>
    <property type="match status" value="1"/>
</dbReference>
<name>A0A2S3WHI4_PSEPU</name>
<accession>A0A2S3WHI4</accession>
<gene>
    <name evidence="2" type="ORF">BGP80_21330</name>
</gene>
<dbReference type="Proteomes" id="UP000237194">
    <property type="component" value="Unassembled WGS sequence"/>
</dbReference>
<dbReference type="SUPFAM" id="SSF47413">
    <property type="entry name" value="lambda repressor-like DNA-binding domains"/>
    <property type="match status" value="1"/>
</dbReference>
<evidence type="ECO:0000313" key="3">
    <source>
        <dbReference type="Proteomes" id="UP000237194"/>
    </source>
</evidence>
<comment type="caution">
    <text evidence="2">The sequence shown here is derived from an EMBL/GenBank/DDBJ whole genome shotgun (WGS) entry which is preliminary data.</text>
</comment>
<dbReference type="InterPro" id="IPR001387">
    <property type="entry name" value="Cro/C1-type_HTH"/>
</dbReference>
<dbReference type="InterPro" id="IPR010982">
    <property type="entry name" value="Lambda_DNA-bd_dom_sf"/>
</dbReference>
<evidence type="ECO:0000313" key="2">
    <source>
        <dbReference type="EMBL" id="POF90339.1"/>
    </source>
</evidence>
<sequence>MEIQVISRDDKPEYAVIPWEQYQALLVAAGQAPASSPAKAEQTLAEPAAAPASLPAISELARLREAKGLAPEALARSVGISPAYLAMIEAGEREAGAPILRSLAWHLGIAGWSEPS</sequence>
<reference evidence="2 3" key="1">
    <citation type="submission" date="2016-08" db="EMBL/GenBank/DDBJ databases">
        <authorList>
            <person name="Seilhamer J.J."/>
        </authorList>
    </citation>
    <scope>NUCLEOTIDE SEQUENCE [LARGE SCALE GENOMIC DNA]</scope>
    <source>
        <strain evidence="2 3">KT-27</strain>
    </source>
</reference>